<feature type="transmembrane region" description="Helical" evidence="1">
    <location>
        <begin position="82"/>
        <end position="109"/>
    </location>
</feature>
<evidence type="ECO:0000313" key="2">
    <source>
        <dbReference type="EMBL" id="SPE29064.1"/>
    </source>
</evidence>
<proteinExistence type="predicted"/>
<keyword evidence="1" id="KW-0812">Transmembrane</keyword>
<feature type="transmembrane region" description="Helical" evidence="1">
    <location>
        <begin position="154"/>
        <end position="174"/>
    </location>
</feature>
<dbReference type="EMBL" id="OKRB01000130">
    <property type="protein sequence ID" value="SPE29064.1"/>
    <property type="molecule type" value="Genomic_DNA"/>
</dbReference>
<evidence type="ECO:0000256" key="1">
    <source>
        <dbReference type="SAM" id="Phobius"/>
    </source>
</evidence>
<sequence length="222" mass="24316">MRKWGIVISVFYAVIVLGLLVPSGMIVAGDSDPLWTVFSKHLIAVYSEWPCVVPVVALLAGQAILLFLSVDTSFRKSRPRAHIAVSVTAGSMLFALLAVAVVLGVGFAVRGDKFHLADSEWGLLVFWLALWVAWGIVFYFYFRNSANVTGRVVSWLLKGSVLELLIVVPCHVIVRRREDCSAPVFTSFGIVTGIAVMLLSFGPSVLLLYKKRMDGYAGRKPA</sequence>
<evidence type="ECO:0000313" key="3">
    <source>
        <dbReference type="Proteomes" id="UP000239735"/>
    </source>
</evidence>
<name>A0A2N9M0Q6_9BACT</name>
<dbReference type="Proteomes" id="UP000239735">
    <property type="component" value="Unassembled WGS sequence"/>
</dbReference>
<feature type="transmembrane region" description="Helical" evidence="1">
    <location>
        <begin position="52"/>
        <end position="70"/>
    </location>
</feature>
<gene>
    <name evidence="2" type="ORF">SBA5_70146</name>
</gene>
<feature type="transmembrane region" description="Helical" evidence="1">
    <location>
        <begin position="121"/>
        <end position="142"/>
    </location>
</feature>
<accession>A0A2N9M0Q6</accession>
<reference evidence="3" key="1">
    <citation type="submission" date="2018-02" db="EMBL/GenBank/DDBJ databases">
        <authorList>
            <person name="Hausmann B."/>
        </authorList>
    </citation>
    <scope>NUCLEOTIDE SEQUENCE [LARGE SCALE GENOMIC DNA]</scope>
    <source>
        <strain evidence="3">Peat soil MAG SbA5</strain>
    </source>
</reference>
<organism evidence="2 3">
    <name type="scientific">Candidatus Sulfuritelmatomonas gaucii</name>
    <dbReference type="NCBI Taxonomy" id="2043161"/>
    <lineage>
        <taxon>Bacteria</taxon>
        <taxon>Pseudomonadati</taxon>
        <taxon>Acidobacteriota</taxon>
        <taxon>Terriglobia</taxon>
        <taxon>Terriglobales</taxon>
        <taxon>Acidobacteriaceae</taxon>
        <taxon>Candidatus Sulfuritelmatomonas</taxon>
    </lineage>
</organism>
<keyword evidence="1" id="KW-0472">Membrane</keyword>
<protein>
    <submittedName>
        <fullName evidence="2">Uncharacterized protein</fullName>
    </submittedName>
</protein>
<feature type="transmembrane region" description="Helical" evidence="1">
    <location>
        <begin position="186"/>
        <end position="209"/>
    </location>
</feature>
<dbReference type="AlphaFoldDB" id="A0A2N9M0Q6"/>
<keyword evidence="1" id="KW-1133">Transmembrane helix</keyword>